<evidence type="ECO:0000313" key="3">
    <source>
        <dbReference type="Proteomes" id="UP000095282"/>
    </source>
</evidence>
<dbReference type="InterPro" id="IPR018378">
    <property type="entry name" value="C-type_lectin_CS"/>
</dbReference>
<evidence type="ECO:0000259" key="2">
    <source>
        <dbReference type="PROSITE" id="PS50041"/>
    </source>
</evidence>
<keyword evidence="1" id="KW-1015">Disulfide bond</keyword>
<dbReference type="PROSITE" id="PS50041">
    <property type="entry name" value="C_TYPE_LECTIN_2"/>
    <property type="match status" value="1"/>
</dbReference>
<dbReference type="STRING" id="1561998.A0A1I7T1F1"/>
<dbReference type="InterPro" id="IPR001304">
    <property type="entry name" value="C-type_lectin-like"/>
</dbReference>
<feature type="domain" description="C-type lectin" evidence="2">
    <location>
        <begin position="1"/>
        <end position="60"/>
    </location>
</feature>
<evidence type="ECO:0000313" key="4">
    <source>
        <dbReference type="WBParaSite" id="Csp11.Scaffold461.g1491.t1"/>
    </source>
</evidence>
<keyword evidence="3" id="KW-1185">Reference proteome</keyword>
<accession>A0A1I7T1F1</accession>
<reference evidence="4" key="1">
    <citation type="submission" date="2016-11" db="UniProtKB">
        <authorList>
            <consortium name="WormBaseParasite"/>
        </authorList>
    </citation>
    <scope>IDENTIFICATION</scope>
</reference>
<dbReference type="WBParaSite" id="Csp11.Scaffold461.g1491.t1">
    <property type="protein sequence ID" value="Csp11.Scaffold461.g1491.t1"/>
    <property type="gene ID" value="Csp11.Scaffold461.g1491"/>
</dbReference>
<sequence>MWIGASCEVNKQPKKCIWDDGSAIDYNNFLPGYPVTNIGSCVYLDSMNQPLKGKWISATCGLDEYHAVCEAN</sequence>
<organism evidence="3 4">
    <name type="scientific">Caenorhabditis tropicalis</name>
    <dbReference type="NCBI Taxonomy" id="1561998"/>
    <lineage>
        <taxon>Eukaryota</taxon>
        <taxon>Metazoa</taxon>
        <taxon>Ecdysozoa</taxon>
        <taxon>Nematoda</taxon>
        <taxon>Chromadorea</taxon>
        <taxon>Rhabditida</taxon>
        <taxon>Rhabditina</taxon>
        <taxon>Rhabditomorpha</taxon>
        <taxon>Rhabditoidea</taxon>
        <taxon>Rhabditidae</taxon>
        <taxon>Peloderinae</taxon>
        <taxon>Caenorhabditis</taxon>
    </lineage>
</organism>
<dbReference type="PROSITE" id="PS00615">
    <property type="entry name" value="C_TYPE_LECTIN_1"/>
    <property type="match status" value="1"/>
</dbReference>
<proteinExistence type="predicted"/>
<protein>
    <submittedName>
        <fullName evidence="4">C-type lectin domain-containing protein</fullName>
    </submittedName>
</protein>
<evidence type="ECO:0000256" key="1">
    <source>
        <dbReference type="ARBA" id="ARBA00023157"/>
    </source>
</evidence>
<dbReference type="CDD" id="cd00037">
    <property type="entry name" value="CLECT"/>
    <property type="match status" value="1"/>
</dbReference>
<dbReference type="InterPro" id="IPR016186">
    <property type="entry name" value="C-type_lectin-like/link_sf"/>
</dbReference>
<dbReference type="InterPro" id="IPR016187">
    <property type="entry name" value="CTDL_fold"/>
</dbReference>
<name>A0A1I7T1F1_9PELO</name>
<dbReference type="eggNOG" id="KOG4297">
    <property type="taxonomic scope" value="Eukaryota"/>
</dbReference>
<dbReference type="Gene3D" id="3.10.100.10">
    <property type="entry name" value="Mannose-Binding Protein A, subunit A"/>
    <property type="match status" value="1"/>
</dbReference>
<dbReference type="AlphaFoldDB" id="A0A1I7T1F1"/>
<dbReference type="SUPFAM" id="SSF56436">
    <property type="entry name" value="C-type lectin-like"/>
    <property type="match status" value="1"/>
</dbReference>
<dbReference type="Proteomes" id="UP000095282">
    <property type="component" value="Unplaced"/>
</dbReference>